<dbReference type="RefSeq" id="WP_089526245.1">
    <property type="nucleotide sequence ID" value="NZ_NMUQ01000003.1"/>
</dbReference>
<dbReference type="EMBL" id="NMUQ01000003">
    <property type="protein sequence ID" value="OXM13541.1"/>
    <property type="molecule type" value="Genomic_DNA"/>
</dbReference>
<keyword evidence="8" id="KW-0418">Kinase</keyword>
<dbReference type="GO" id="GO:0005886">
    <property type="term" value="C:plasma membrane"/>
    <property type="evidence" value="ECO:0007669"/>
    <property type="project" value="UniProtKB-SubCell"/>
</dbReference>
<evidence type="ECO:0000256" key="12">
    <source>
        <dbReference type="SAM" id="Phobius"/>
    </source>
</evidence>
<organism evidence="15 16">
    <name type="scientific">Paenibacillus herberti</name>
    <dbReference type="NCBI Taxonomy" id="1619309"/>
    <lineage>
        <taxon>Bacteria</taxon>
        <taxon>Bacillati</taxon>
        <taxon>Bacillota</taxon>
        <taxon>Bacilli</taxon>
        <taxon>Bacillales</taxon>
        <taxon>Paenibacillaceae</taxon>
        <taxon>Paenibacillus</taxon>
    </lineage>
</organism>
<dbReference type="AlphaFoldDB" id="A0A229NUI2"/>
<sequence>MRILKLIVPEKFKYRLFAAVVVFILVPVFLIQFYNYQLSQRSISEEFSEKAAKQMGVVKTTFISQVQKLFLYYIYLEKDPAIHLALTEPTAVDESLRTSMLWSSKRPPSQDLPPFVSVTLADRLGHIYESSDGMSSNPDYELFLQNPGFEGLTPSEDSYRWVPGKTLSLFAVLTDNADQQYGYLRIDFAYSSWFSDIADDLLLLQNYVLLNEDKQPLNSSESLRFMNVNLVRAMIDDIGSKPIVQRTDERHSAILTASSIYNFNWYIVSSLPLSTYLGNMKEIQYQNITTLLLLSLICIAITFLISNAVSRPLALLQRNMAGSASKELQTRVPERLFRGEMLELAQTYNQMMGDIQGLVHKLKLEERQKEALHYQMLMVQMNPHFLLNTLNTIKWNALDKNDSDTAEICIALGKLLETSLNSDVELIYLKQELELLQAYIFIQNFRFDGLVEVQFHIQEGIEHALIPKLISQPLVENALKHAFPVLNGEARIFVRGYTERQTLILEIEDNGIGLKQAEQTARRDDRKGIGLDNVRHRLQLLFRKEGQLELSEADSGNGSGAIARISIPLLVSNPYQSEGDKHVENSFGGG</sequence>
<protein>
    <recommendedName>
        <fullName evidence="3">histidine kinase</fullName>
        <ecNumber evidence="3">2.7.13.3</ecNumber>
    </recommendedName>
</protein>
<dbReference type="Pfam" id="PF06580">
    <property type="entry name" value="His_kinase"/>
    <property type="match status" value="1"/>
</dbReference>
<feature type="domain" description="Histidine kinase" evidence="13">
    <location>
        <begin position="474"/>
        <end position="571"/>
    </location>
</feature>
<dbReference type="Proteomes" id="UP000215145">
    <property type="component" value="Unassembled WGS sequence"/>
</dbReference>
<keyword evidence="16" id="KW-1185">Reference proteome</keyword>
<dbReference type="SUPFAM" id="SSF55874">
    <property type="entry name" value="ATPase domain of HSP90 chaperone/DNA topoisomerase II/histidine kinase"/>
    <property type="match status" value="1"/>
</dbReference>
<keyword evidence="4" id="KW-1003">Cell membrane</keyword>
<dbReference type="InterPro" id="IPR010559">
    <property type="entry name" value="Sig_transdc_His_kin_internal"/>
</dbReference>
<evidence type="ECO:0000256" key="8">
    <source>
        <dbReference type="ARBA" id="ARBA00022777"/>
    </source>
</evidence>
<dbReference type="OrthoDB" id="2638092at2"/>
<keyword evidence="12" id="KW-0812">Transmembrane</keyword>
<evidence type="ECO:0000256" key="1">
    <source>
        <dbReference type="ARBA" id="ARBA00000085"/>
    </source>
</evidence>
<keyword evidence="6" id="KW-0808">Transferase</keyword>
<keyword evidence="7" id="KW-0547">Nucleotide-binding</keyword>
<proteinExistence type="predicted"/>
<evidence type="ECO:0000256" key="10">
    <source>
        <dbReference type="ARBA" id="ARBA00023012"/>
    </source>
</evidence>
<comment type="catalytic activity">
    <reaction evidence="1">
        <text>ATP + protein L-histidine = ADP + protein N-phospho-L-histidine.</text>
        <dbReference type="EC" id="2.7.13.3"/>
    </reaction>
</comment>
<dbReference type="EC" id="2.7.13.3" evidence="3"/>
<name>A0A229NUI2_9BACL</name>
<dbReference type="InterPro" id="IPR005467">
    <property type="entry name" value="His_kinase_dom"/>
</dbReference>
<comment type="subcellular location">
    <subcellularLocation>
        <location evidence="2">Cell membrane</location>
        <topology evidence="2">Multi-pass membrane protein</topology>
    </subcellularLocation>
</comment>
<evidence type="ECO:0000256" key="7">
    <source>
        <dbReference type="ARBA" id="ARBA00022741"/>
    </source>
</evidence>
<dbReference type="InterPro" id="IPR003660">
    <property type="entry name" value="HAMP_dom"/>
</dbReference>
<reference evidence="15 16" key="1">
    <citation type="submission" date="2017-07" db="EMBL/GenBank/DDBJ databases">
        <title>Paenibacillus herberti R33 genome sequencing and assembly.</title>
        <authorList>
            <person name="Su W."/>
        </authorList>
    </citation>
    <scope>NUCLEOTIDE SEQUENCE [LARGE SCALE GENOMIC DNA]</scope>
    <source>
        <strain evidence="15 16">R33</strain>
    </source>
</reference>
<keyword evidence="10" id="KW-0902">Two-component regulatory system</keyword>
<dbReference type="Gene3D" id="3.30.565.10">
    <property type="entry name" value="Histidine kinase-like ATPase, C-terminal domain"/>
    <property type="match status" value="1"/>
</dbReference>
<evidence type="ECO:0000256" key="3">
    <source>
        <dbReference type="ARBA" id="ARBA00012438"/>
    </source>
</evidence>
<dbReference type="InterPro" id="IPR036890">
    <property type="entry name" value="HATPase_C_sf"/>
</dbReference>
<keyword evidence="5" id="KW-0597">Phosphoprotein</keyword>
<evidence type="ECO:0000256" key="2">
    <source>
        <dbReference type="ARBA" id="ARBA00004651"/>
    </source>
</evidence>
<accession>A0A229NUI2</accession>
<comment type="caution">
    <text evidence="15">The sequence shown here is derived from an EMBL/GenBank/DDBJ whole genome shotgun (WGS) entry which is preliminary data.</text>
</comment>
<evidence type="ECO:0000256" key="11">
    <source>
        <dbReference type="ARBA" id="ARBA00023136"/>
    </source>
</evidence>
<evidence type="ECO:0000256" key="6">
    <source>
        <dbReference type="ARBA" id="ARBA00022679"/>
    </source>
</evidence>
<evidence type="ECO:0000313" key="16">
    <source>
        <dbReference type="Proteomes" id="UP000215145"/>
    </source>
</evidence>
<dbReference type="PROSITE" id="PS50109">
    <property type="entry name" value="HIS_KIN"/>
    <property type="match status" value="1"/>
</dbReference>
<feature type="transmembrane region" description="Helical" evidence="12">
    <location>
        <begin position="12"/>
        <end position="34"/>
    </location>
</feature>
<dbReference type="InterPro" id="IPR003594">
    <property type="entry name" value="HATPase_dom"/>
</dbReference>
<dbReference type="Gene3D" id="6.10.340.10">
    <property type="match status" value="1"/>
</dbReference>
<evidence type="ECO:0000256" key="9">
    <source>
        <dbReference type="ARBA" id="ARBA00022840"/>
    </source>
</evidence>
<evidence type="ECO:0000259" key="13">
    <source>
        <dbReference type="PROSITE" id="PS50109"/>
    </source>
</evidence>
<dbReference type="InterPro" id="IPR050640">
    <property type="entry name" value="Bact_2-comp_sensor_kinase"/>
</dbReference>
<gene>
    <name evidence="15" type="ORF">CGZ75_21135</name>
</gene>
<dbReference type="SMART" id="SM00387">
    <property type="entry name" value="HATPase_c"/>
    <property type="match status" value="1"/>
</dbReference>
<evidence type="ECO:0000256" key="5">
    <source>
        <dbReference type="ARBA" id="ARBA00022553"/>
    </source>
</evidence>
<evidence type="ECO:0000313" key="15">
    <source>
        <dbReference type="EMBL" id="OXM13541.1"/>
    </source>
</evidence>
<feature type="domain" description="HAMP" evidence="14">
    <location>
        <begin position="307"/>
        <end position="360"/>
    </location>
</feature>
<dbReference type="GO" id="GO:0005524">
    <property type="term" value="F:ATP binding"/>
    <property type="evidence" value="ECO:0007669"/>
    <property type="project" value="UniProtKB-KW"/>
</dbReference>
<feature type="transmembrane region" description="Helical" evidence="12">
    <location>
        <begin position="291"/>
        <end position="310"/>
    </location>
</feature>
<dbReference type="SMART" id="SM00304">
    <property type="entry name" value="HAMP"/>
    <property type="match status" value="1"/>
</dbReference>
<keyword evidence="9" id="KW-0067">ATP-binding</keyword>
<evidence type="ECO:0000256" key="4">
    <source>
        <dbReference type="ARBA" id="ARBA00022475"/>
    </source>
</evidence>
<dbReference type="PANTHER" id="PTHR34220">
    <property type="entry name" value="SENSOR HISTIDINE KINASE YPDA"/>
    <property type="match status" value="1"/>
</dbReference>
<dbReference type="PROSITE" id="PS50885">
    <property type="entry name" value="HAMP"/>
    <property type="match status" value="1"/>
</dbReference>
<dbReference type="GO" id="GO:0000155">
    <property type="term" value="F:phosphorelay sensor kinase activity"/>
    <property type="evidence" value="ECO:0007669"/>
    <property type="project" value="InterPro"/>
</dbReference>
<keyword evidence="12" id="KW-1133">Transmembrane helix</keyword>
<dbReference type="Pfam" id="PF02518">
    <property type="entry name" value="HATPase_c"/>
    <property type="match status" value="1"/>
</dbReference>
<evidence type="ECO:0000259" key="14">
    <source>
        <dbReference type="PROSITE" id="PS50885"/>
    </source>
</evidence>
<keyword evidence="11 12" id="KW-0472">Membrane</keyword>
<dbReference type="PANTHER" id="PTHR34220:SF7">
    <property type="entry name" value="SENSOR HISTIDINE KINASE YPDA"/>
    <property type="match status" value="1"/>
</dbReference>